<sequence length="65" mass="7259">AGRHRCRTPSQRDVQGGARERPPRARPQLGPHAHEPHPHPDGRSRPGGDHPLRPHPRSDHLSVQV</sequence>
<proteinExistence type="predicted"/>
<accession>A0A6J4J2W0</accession>
<reference evidence="2" key="1">
    <citation type="submission" date="2020-02" db="EMBL/GenBank/DDBJ databases">
        <authorList>
            <person name="Meier V. D."/>
        </authorList>
    </citation>
    <scope>NUCLEOTIDE SEQUENCE</scope>
    <source>
        <strain evidence="2">AVDCRST_MAG50</strain>
    </source>
</reference>
<feature type="compositionally biased region" description="Basic and acidic residues" evidence="1">
    <location>
        <begin position="32"/>
        <end position="65"/>
    </location>
</feature>
<dbReference type="GO" id="GO:0003743">
    <property type="term" value="F:translation initiation factor activity"/>
    <property type="evidence" value="ECO:0007669"/>
    <property type="project" value="UniProtKB-KW"/>
</dbReference>
<feature type="region of interest" description="Disordered" evidence="1">
    <location>
        <begin position="1"/>
        <end position="65"/>
    </location>
</feature>
<organism evidence="2">
    <name type="scientific">uncultured Acidimicrobiales bacterium</name>
    <dbReference type="NCBI Taxonomy" id="310071"/>
    <lineage>
        <taxon>Bacteria</taxon>
        <taxon>Bacillati</taxon>
        <taxon>Actinomycetota</taxon>
        <taxon>Acidimicrobiia</taxon>
        <taxon>Acidimicrobiales</taxon>
        <taxon>environmental samples</taxon>
    </lineage>
</organism>
<keyword evidence="2" id="KW-0396">Initiation factor</keyword>
<feature type="non-terminal residue" evidence="2">
    <location>
        <position position="65"/>
    </location>
</feature>
<gene>
    <name evidence="2" type="ORF">AVDCRST_MAG50-3170</name>
</gene>
<dbReference type="AlphaFoldDB" id="A0A6J4J2W0"/>
<keyword evidence="2" id="KW-0648">Protein biosynthesis</keyword>
<evidence type="ECO:0000313" key="2">
    <source>
        <dbReference type="EMBL" id="CAA9266407.1"/>
    </source>
</evidence>
<evidence type="ECO:0000256" key="1">
    <source>
        <dbReference type="SAM" id="MobiDB-lite"/>
    </source>
</evidence>
<protein>
    <submittedName>
        <fullName evidence="2">Translation initiation factor 1</fullName>
    </submittedName>
</protein>
<feature type="non-terminal residue" evidence="2">
    <location>
        <position position="1"/>
    </location>
</feature>
<dbReference type="EMBL" id="CADCTF010000150">
    <property type="protein sequence ID" value="CAA9266407.1"/>
    <property type="molecule type" value="Genomic_DNA"/>
</dbReference>
<name>A0A6J4J2W0_9ACTN</name>